<evidence type="ECO:0000256" key="1">
    <source>
        <dbReference type="SAM" id="MobiDB-lite"/>
    </source>
</evidence>
<dbReference type="AlphaFoldDB" id="A0AAE0T1X3"/>
<reference evidence="2" key="1">
    <citation type="journal article" date="2021" name="Genome Biol. Evol.">
        <title>A High-Quality Reference Genome for a Parasitic Bivalve with Doubly Uniparental Inheritance (Bivalvia: Unionida).</title>
        <authorList>
            <person name="Smith C.H."/>
        </authorList>
    </citation>
    <scope>NUCLEOTIDE SEQUENCE</scope>
    <source>
        <strain evidence="2">CHS0354</strain>
    </source>
</reference>
<sequence length="195" mass="22049">MCKKAQVPQNVFRLSGYRKKSSSNRKSKGSRSRFSQVSWIRTSRKHFHRLTSNKSTICHWAQDTRHKDSQSTDPLREKGTYASVSPRLQRLDNELLVIVDSSEFERAQIASASFRHIVSLFHPVAPCFRSNLQGAFNCLTTQVSGDEVESASETWSEPNDYARILSTESGIVLVPETLHLYHGTILVSSAKSKIH</sequence>
<feature type="compositionally biased region" description="Basic residues" evidence="1">
    <location>
        <begin position="16"/>
        <end position="31"/>
    </location>
</feature>
<proteinExistence type="predicted"/>
<evidence type="ECO:0000313" key="2">
    <source>
        <dbReference type="EMBL" id="KAK3601750.1"/>
    </source>
</evidence>
<reference evidence="2" key="2">
    <citation type="journal article" date="2021" name="Genome Biol. Evol.">
        <title>Developing a high-quality reference genome for a parasitic bivalve with doubly uniparental inheritance (Bivalvia: Unionida).</title>
        <authorList>
            <person name="Smith C.H."/>
        </authorList>
    </citation>
    <scope>NUCLEOTIDE SEQUENCE</scope>
    <source>
        <strain evidence="2">CHS0354</strain>
        <tissue evidence="2">Mantle</tissue>
    </source>
</reference>
<keyword evidence="3" id="KW-1185">Reference proteome</keyword>
<comment type="caution">
    <text evidence="2">The sequence shown here is derived from an EMBL/GenBank/DDBJ whole genome shotgun (WGS) entry which is preliminary data.</text>
</comment>
<dbReference type="EMBL" id="JAEAOA010001004">
    <property type="protein sequence ID" value="KAK3601750.1"/>
    <property type="molecule type" value="Genomic_DNA"/>
</dbReference>
<reference evidence="2" key="3">
    <citation type="submission" date="2023-05" db="EMBL/GenBank/DDBJ databases">
        <authorList>
            <person name="Smith C.H."/>
        </authorList>
    </citation>
    <scope>NUCLEOTIDE SEQUENCE</scope>
    <source>
        <strain evidence="2">CHS0354</strain>
        <tissue evidence="2">Mantle</tissue>
    </source>
</reference>
<organism evidence="2 3">
    <name type="scientific">Potamilus streckersoni</name>
    <dbReference type="NCBI Taxonomy" id="2493646"/>
    <lineage>
        <taxon>Eukaryota</taxon>
        <taxon>Metazoa</taxon>
        <taxon>Spiralia</taxon>
        <taxon>Lophotrochozoa</taxon>
        <taxon>Mollusca</taxon>
        <taxon>Bivalvia</taxon>
        <taxon>Autobranchia</taxon>
        <taxon>Heteroconchia</taxon>
        <taxon>Palaeoheterodonta</taxon>
        <taxon>Unionida</taxon>
        <taxon>Unionoidea</taxon>
        <taxon>Unionidae</taxon>
        <taxon>Ambleminae</taxon>
        <taxon>Lampsilini</taxon>
        <taxon>Potamilus</taxon>
    </lineage>
</organism>
<feature type="region of interest" description="Disordered" evidence="1">
    <location>
        <begin position="1"/>
        <end position="34"/>
    </location>
</feature>
<name>A0AAE0T1X3_9BIVA</name>
<evidence type="ECO:0000313" key="3">
    <source>
        <dbReference type="Proteomes" id="UP001195483"/>
    </source>
</evidence>
<gene>
    <name evidence="2" type="ORF">CHS0354_016113</name>
</gene>
<dbReference type="Proteomes" id="UP001195483">
    <property type="component" value="Unassembled WGS sequence"/>
</dbReference>
<protein>
    <submittedName>
        <fullName evidence="2">Uncharacterized protein</fullName>
    </submittedName>
</protein>
<accession>A0AAE0T1X3</accession>